<accession>A0A2S2CKH9</accession>
<feature type="chain" id="PRO_5015595902" evidence="1">
    <location>
        <begin position="29"/>
        <end position="66"/>
    </location>
</feature>
<dbReference type="AlphaFoldDB" id="A0A2S2CKH9"/>
<protein>
    <submittedName>
        <fullName evidence="2">Uncharacterized protein</fullName>
    </submittedName>
</protein>
<keyword evidence="1" id="KW-0732">Signal</keyword>
<keyword evidence="3" id="KW-1185">Reference proteome</keyword>
<evidence type="ECO:0000313" key="3">
    <source>
        <dbReference type="Proteomes" id="UP000245629"/>
    </source>
</evidence>
<dbReference type="Proteomes" id="UP000245629">
    <property type="component" value="Chromosome 1"/>
</dbReference>
<feature type="signal peptide" evidence="1">
    <location>
        <begin position="1"/>
        <end position="28"/>
    </location>
</feature>
<evidence type="ECO:0000256" key="1">
    <source>
        <dbReference type="SAM" id="SignalP"/>
    </source>
</evidence>
<dbReference type="InterPro" id="IPR006311">
    <property type="entry name" value="TAT_signal"/>
</dbReference>
<dbReference type="KEGG" id="azz:DEW08_01465"/>
<dbReference type="RefSeq" id="WP_109323859.1">
    <property type="nucleotide sequence ID" value="NZ_CP029352.1"/>
</dbReference>
<evidence type="ECO:0000313" key="2">
    <source>
        <dbReference type="EMBL" id="AWK85025.1"/>
    </source>
</evidence>
<organism evidence="2 3">
    <name type="scientific">Azospirillum thermophilum</name>
    <dbReference type="NCBI Taxonomy" id="2202148"/>
    <lineage>
        <taxon>Bacteria</taxon>
        <taxon>Pseudomonadati</taxon>
        <taxon>Pseudomonadota</taxon>
        <taxon>Alphaproteobacteria</taxon>
        <taxon>Rhodospirillales</taxon>
        <taxon>Azospirillaceae</taxon>
        <taxon>Azospirillum</taxon>
    </lineage>
</organism>
<dbReference type="PROSITE" id="PS51318">
    <property type="entry name" value="TAT"/>
    <property type="match status" value="1"/>
</dbReference>
<dbReference type="EMBL" id="CP029352">
    <property type="protein sequence ID" value="AWK85025.1"/>
    <property type="molecule type" value="Genomic_DNA"/>
</dbReference>
<gene>
    <name evidence="2" type="ORF">DEW08_01465</name>
</gene>
<reference evidence="3" key="1">
    <citation type="submission" date="2018-05" db="EMBL/GenBank/DDBJ databases">
        <title>Azospirillum thermophila sp. nov., a novel isolated from hot spring.</title>
        <authorList>
            <person name="Zhao Z."/>
        </authorList>
    </citation>
    <scope>NUCLEOTIDE SEQUENCE [LARGE SCALE GENOMIC DNA]</scope>
    <source>
        <strain evidence="3">CFH 70021</strain>
    </source>
</reference>
<name>A0A2S2CKH9_9PROT</name>
<proteinExistence type="predicted"/>
<sequence length="66" mass="7040">MQTTSMPRREILAGSVVACLAAATTSSAAVAVSDLSADEWLLIRSFRSMTDEQRKAVLLIARSLAT</sequence>